<reference evidence="4" key="1">
    <citation type="submission" date="2018-05" db="EMBL/GenBank/DDBJ databases">
        <authorList>
            <person name="Lanie J.A."/>
            <person name="Ng W.-L."/>
            <person name="Kazmierczak K.M."/>
            <person name="Andrzejewski T.M."/>
            <person name="Davidsen T.M."/>
            <person name="Wayne K.J."/>
            <person name="Tettelin H."/>
            <person name="Glass J.I."/>
            <person name="Rusch D."/>
            <person name="Podicherti R."/>
            <person name="Tsui H.-C.T."/>
            <person name="Winkler M.E."/>
        </authorList>
    </citation>
    <scope>NUCLEOTIDE SEQUENCE</scope>
</reference>
<dbReference type="SUPFAM" id="SSF51391">
    <property type="entry name" value="Thiamin phosphate synthase"/>
    <property type="match status" value="1"/>
</dbReference>
<dbReference type="GO" id="GO:0004789">
    <property type="term" value="F:thiamine-phosphate diphosphorylase activity"/>
    <property type="evidence" value="ECO:0007669"/>
    <property type="project" value="TreeGrafter"/>
</dbReference>
<dbReference type="AlphaFoldDB" id="A0A381XRS4"/>
<dbReference type="PANTHER" id="PTHR20857">
    <property type="entry name" value="THIAMINE-PHOSPHATE PYROPHOSPHORYLASE"/>
    <property type="match status" value="1"/>
</dbReference>
<evidence type="ECO:0000256" key="1">
    <source>
        <dbReference type="ARBA" id="ARBA00004948"/>
    </source>
</evidence>
<evidence type="ECO:0000313" key="4">
    <source>
        <dbReference type="EMBL" id="SVA66897.1"/>
    </source>
</evidence>
<keyword evidence="2" id="KW-0784">Thiamine biosynthesis</keyword>
<name>A0A381XRS4_9ZZZZ</name>
<dbReference type="PANTHER" id="PTHR20857:SF15">
    <property type="entry name" value="THIAMINE-PHOSPHATE SYNTHASE"/>
    <property type="match status" value="1"/>
</dbReference>
<dbReference type="GO" id="GO:0005737">
    <property type="term" value="C:cytoplasm"/>
    <property type="evidence" value="ECO:0007669"/>
    <property type="project" value="TreeGrafter"/>
</dbReference>
<dbReference type="CDD" id="cd00564">
    <property type="entry name" value="TMP_TenI"/>
    <property type="match status" value="1"/>
</dbReference>
<dbReference type="Gene3D" id="3.20.20.70">
    <property type="entry name" value="Aldolase class I"/>
    <property type="match status" value="1"/>
</dbReference>
<accession>A0A381XRS4</accession>
<dbReference type="InterPro" id="IPR013785">
    <property type="entry name" value="Aldolase_TIM"/>
</dbReference>
<feature type="non-terminal residue" evidence="4">
    <location>
        <position position="1"/>
    </location>
</feature>
<evidence type="ECO:0000256" key="2">
    <source>
        <dbReference type="ARBA" id="ARBA00022977"/>
    </source>
</evidence>
<gene>
    <name evidence="4" type="ORF">METZ01_LOCUS119751</name>
</gene>
<dbReference type="EMBL" id="UINC01015983">
    <property type="protein sequence ID" value="SVA66897.1"/>
    <property type="molecule type" value="Genomic_DNA"/>
</dbReference>
<dbReference type="GO" id="GO:0009228">
    <property type="term" value="P:thiamine biosynthetic process"/>
    <property type="evidence" value="ECO:0007669"/>
    <property type="project" value="UniProtKB-KW"/>
</dbReference>
<dbReference type="InterPro" id="IPR036206">
    <property type="entry name" value="ThiamineP_synth_sf"/>
</dbReference>
<comment type="pathway">
    <text evidence="1">Cofactor biosynthesis; thiamine diphosphate biosynthesis.</text>
</comment>
<proteinExistence type="predicted"/>
<dbReference type="Pfam" id="PF02581">
    <property type="entry name" value="TMP-TENI"/>
    <property type="match status" value="1"/>
</dbReference>
<organism evidence="4">
    <name type="scientific">marine metagenome</name>
    <dbReference type="NCBI Taxonomy" id="408172"/>
    <lineage>
        <taxon>unclassified sequences</taxon>
        <taxon>metagenomes</taxon>
        <taxon>ecological metagenomes</taxon>
    </lineage>
</organism>
<dbReference type="InterPro" id="IPR022998">
    <property type="entry name" value="ThiamineP_synth_TenI"/>
</dbReference>
<evidence type="ECO:0000259" key="3">
    <source>
        <dbReference type="Pfam" id="PF02581"/>
    </source>
</evidence>
<feature type="domain" description="Thiamine phosphate synthase/TenI" evidence="3">
    <location>
        <begin position="1"/>
        <end position="51"/>
    </location>
</feature>
<sequence length="74" mass="8224">KPGRQAVTLDYVRWAAENADRPWFAIGGITLENIEDVLEAGARRICVVSEILNAPDVTRACQQFREQIASVPLD</sequence>
<protein>
    <recommendedName>
        <fullName evidence="3">Thiamine phosphate synthase/TenI domain-containing protein</fullName>
    </recommendedName>
</protein>